<protein>
    <submittedName>
        <fullName evidence="8">Anaerobic ribonucleoside-triphosphate reductase activating protein</fullName>
    </submittedName>
</protein>
<evidence type="ECO:0000259" key="7">
    <source>
        <dbReference type="PROSITE" id="PS51918"/>
    </source>
</evidence>
<dbReference type="Pfam" id="PF04055">
    <property type="entry name" value="Radical_SAM"/>
    <property type="match status" value="1"/>
</dbReference>
<dbReference type="PANTHER" id="PTHR30352:SF13">
    <property type="entry name" value="GLYCYL-RADICAL ENZYME ACTIVATING ENZYME YJJW-RELATED"/>
    <property type="match status" value="1"/>
</dbReference>
<dbReference type="InterPro" id="IPR034457">
    <property type="entry name" value="Organic_radical-activating"/>
</dbReference>
<keyword evidence="3" id="KW-0949">S-adenosyl-L-methionine</keyword>
<comment type="caution">
    <text evidence="8">The sequence shown here is derived from an EMBL/GenBank/DDBJ whole genome shotgun (WGS) entry which is preliminary data.</text>
</comment>
<evidence type="ECO:0000256" key="4">
    <source>
        <dbReference type="ARBA" id="ARBA00022723"/>
    </source>
</evidence>
<dbReference type="InterPro" id="IPR013785">
    <property type="entry name" value="Aldolase_TIM"/>
</dbReference>
<dbReference type="InterPro" id="IPR058240">
    <property type="entry name" value="rSAM_sf"/>
</dbReference>
<dbReference type="PANTHER" id="PTHR30352">
    <property type="entry name" value="PYRUVATE FORMATE-LYASE-ACTIVATING ENZYME"/>
    <property type="match status" value="1"/>
</dbReference>
<name>A0A2M8KIH1_9BACT</name>
<evidence type="ECO:0000313" key="8">
    <source>
        <dbReference type="EMBL" id="PJE59707.1"/>
    </source>
</evidence>
<dbReference type="Proteomes" id="UP000231086">
    <property type="component" value="Unassembled WGS sequence"/>
</dbReference>
<dbReference type="Gene3D" id="3.20.20.70">
    <property type="entry name" value="Aldolase class I"/>
    <property type="match status" value="1"/>
</dbReference>
<keyword evidence="4" id="KW-0479">Metal-binding</keyword>
<feature type="domain" description="Radical SAM core" evidence="7">
    <location>
        <begin position="13"/>
        <end position="231"/>
    </location>
</feature>
<dbReference type="GO" id="GO:0003824">
    <property type="term" value="F:catalytic activity"/>
    <property type="evidence" value="ECO:0007669"/>
    <property type="project" value="InterPro"/>
</dbReference>
<keyword evidence="5" id="KW-0408">Iron</keyword>
<accession>A0A2M8KIH1</accession>
<proteinExistence type="predicted"/>
<dbReference type="GO" id="GO:0051539">
    <property type="term" value="F:4 iron, 4 sulfur cluster binding"/>
    <property type="evidence" value="ECO:0007669"/>
    <property type="project" value="UniProtKB-KW"/>
</dbReference>
<dbReference type="SFLD" id="SFLDG01094">
    <property type="entry name" value="Uncharacterised_Radical_SAM_Su"/>
    <property type="match status" value="1"/>
</dbReference>
<evidence type="ECO:0000313" key="9">
    <source>
        <dbReference type="Proteomes" id="UP000231086"/>
    </source>
</evidence>
<dbReference type="SUPFAM" id="SSF102114">
    <property type="entry name" value="Radical SAM enzymes"/>
    <property type="match status" value="1"/>
</dbReference>
<evidence type="ECO:0000256" key="1">
    <source>
        <dbReference type="ARBA" id="ARBA00001966"/>
    </source>
</evidence>
<evidence type="ECO:0000256" key="5">
    <source>
        <dbReference type="ARBA" id="ARBA00023004"/>
    </source>
</evidence>
<evidence type="ECO:0000256" key="3">
    <source>
        <dbReference type="ARBA" id="ARBA00022691"/>
    </source>
</evidence>
<comment type="cofactor">
    <cofactor evidence="1">
        <name>[4Fe-4S] cluster</name>
        <dbReference type="ChEBI" id="CHEBI:49883"/>
    </cofactor>
</comment>
<evidence type="ECO:0000256" key="2">
    <source>
        <dbReference type="ARBA" id="ARBA00022485"/>
    </source>
</evidence>
<dbReference type="EMBL" id="PFEA01000041">
    <property type="protein sequence ID" value="PJE59707.1"/>
    <property type="molecule type" value="Genomic_DNA"/>
</dbReference>
<reference evidence="9" key="1">
    <citation type="submission" date="2017-09" db="EMBL/GenBank/DDBJ databases">
        <title>Depth-based differentiation of microbial function through sediment-hosted aquifers and enrichment of novel symbionts in the deep terrestrial subsurface.</title>
        <authorList>
            <person name="Probst A.J."/>
            <person name="Ladd B."/>
            <person name="Jarett J.K."/>
            <person name="Geller-Mcgrath D.E."/>
            <person name="Sieber C.M.K."/>
            <person name="Emerson J.B."/>
            <person name="Anantharaman K."/>
            <person name="Thomas B.C."/>
            <person name="Malmstrom R."/>
            <person name="Stieglmeier M."/>
            <person name="Klingl A."/>
            <person name="Woyke T."/>
            <person name="Ryan C.M."/>
            <person name="Banfield J.F."/>
        </authorList>
    </citation>
    <scope>NUCLEOTIDE SEQUENCE [LARGE SCALE GENOMIC DNA]</scope>
</reference>
<dbReference type="SFLD" id="SFLDS00029">
    <property type="entry name" value="Radical_SAM"/>
    <property type="match status" value="1"/>
</dbReference>
<dbReference type="NCBIfam" id="TIGR02495">
    <property type="entry name" value="NrdG2"/>
    <property type="match status" value="1"/>
</dbReference>
<sequence length="232" mass="26089">MILGGLQKLTLIDYPGQIAATAFTFGCNFKCAFCHNYDLMVSGEGEIEHQISEKDFFAFLQERQGQLDGVCVSGGEPTLQRDLPAFVRQIKELGFLVKLDTNGTNPDMLEHLLRQKLVDYVAMDIKAPLAKYSAVANWPVNTTDILRSVALVKKAPRYEFRTTVAAGLHTKQDLLEIVDWLAGARNYFLQQYRPVNFPIKPTQRPLAPFPQKDLDEVLAVAVPRFKNCTLRA</sequence>
<keyword evidence="6" id="KW-0411">Iron-sulfur</keyword>
<dbReference type="InterPro" id="IPR012840">
    <property type="entry name" value="NrdG2"/>
</dbReference>
<dbReference type="GO" id="GO:0046872">
    <property type="term" value="F:metal ion binding"/>
    <property type="evidence" value="ECO:0007669"/>
    <property type="project" value="UniProtKB-KW"/>
</dbReference>
<evidence type="ECO:0000256" key="6">
    <source>
        <dbReference type="ARBA" id="ARBA00023014"/>
    </source>
</evidence>
<gene>
    <name evidence="8" type="ORF">COU85_02255</name>
</gene>
<dbReference type="InterPro" id="IPR007197">
    <property type="entry name" value="rSAM"/>
</dbReference>
<keyword evidence="2" id="KW-0004">4Fe-4S</keyword>
<organism evidence="8 9">
    <name type="scientific">Candidatus Portnoybacteria bacterium CG10_big_fil_rev_8_21_14_0_10_44_7</name>
    <dbReference type="NCBI Taxonomy" id="1974816"/>
    <lineage>
        <taxon>Bacteria</taxon>
        <taxon>Candidatus Portnoyibacteriota</taxon>
    </lineage>
</organism>
<dbReference type="PROSITE" id="PS51918">
    <property type="entry name" value="RADICAL_SAM"/>
    <property type="match status" value="1"/>
</dbReference>
<dbReference type="AlphaFoldDB" id="A0A2M8KIH1"/>
<dbReference type="CDD" id="cd01335">
    <property type="entry name" value="Radical_SAM"/>
    <property type="match status" value="1"/>
</dbReference>